<dbReference type="RefSeq" id="WP_184172410.1">
    <property type="nucleotide sequence ID" value="NZ_BAABAG010000013.1"/>
</dbReference>
<evidence type="ECO:0000259" key="1">
    <source>
        <dbReference type="Pfam" id="PF03235"/>
    </source>
</evidence>
<keyword evidence="3" id="KW-1185">Reference proteome</keyword>
<evidence type="ECO:0000313" key="3">
    <source>
        <dbReference type="Proteomes" id="UP000567246"/>
    </source>
</evidence>
<dbReference type="PANTHER" id="PTHR39639">
    <property type="entry name" value="CHROMOSOME 16, WHOLE GENOME SHOTGUN SEQUENCE"/>
    <property type="match status" value="1"/>
</dbReference>
<proteinExistence type="predicted"/>
<gene>
    <name evidence="2" type="ORF">HDA33_001603</name>
</gene>
<sequence length="382" mass="44281">MSFDGSRLPSDPPLFPRDPQRLGLTTAIYDGMKMKSFDSRVYSVGDYREWSESGQLVLSPRFQRREVWTETARSYLMDTIIRGLPIPKVFIRQIIDPSSGKSVREVVDGQQRLRTILSYVNDGFVIRRGHNREHGGLFFSQLPEDKKLELLGYEISTDLLVNLADSQILDIFSRLNSHAVVLNEQEKINASHFSEFKKLADAMAHEFYEYWIKNRILREPQVMRMADVSLSADLLIAMCDGVQSKKQIRSYYTQFEKDFPYDSDKLAEQFRQTIYMISRIFPDGVQNSEFRRIHIYYSLFTAVFHELYGLRGSDLPRGDLLSANLDQVRSRLDHVDEVFGDPDSPGLKDSDRQFLNDSRRATTDASVRQRRTEYLLKLIQGS</sequence>
<name>A0A7W9JJZ8_9MICC</name>
<evidence type="ECO:0000313" key="2">
    <source>
        <dbReference type="EMBL" id="MBB5849039.1"/>
    </source>
</evidence>
<organism evidence="2 3">
    <name type="scientific">Micrococcus endophyticus</name>
    <dbReference type="NCBI Taxonomy" id="455343"/>
    <lineage>
        <taxon>Bacteria</taxon>
        <taxon>Bacillati</taxon>
        <taxon>Actinomycetota</taxon>
        <taxon>Actinomycetes</taxon>
        <taxon>Micrococcales</taxon>
        <taxon>Micrococcaceae</taxon>
        <taxon>Micrococcus</taxon>
    </lineage>
</organism>
<dbReference type="Proteomes" id="UP000567246">
    <property type="component" value="Unassembled WGS sequence"/>
</dbReference>
<dbReference type="EMBL" id="JACHMW010000001">
    <property type="protein sequence ID" value="MBB5849039.1"/>
    <property type="molecule type" value="Genomic_DNA"/>
</dbReference>
<dbReference type="AlphaFoldDB" id="A0A7W9JJZ8"/>
<dbReference type="PANTHER" id="PTHR39639:SF1">
    <property type="entry name" value="DUF262 DOMAIN-CONTAINING PROTEIN"/>
    <property type="match status" value="1"/>
</dbReference>
<protein>
    <recommendedName>
        <fullName evidence="1">GmrSD restriction endonucleases N-terminal domain-containing protein</fullName>
    </recommendedName>
</protein>
<reference evidence="2 3" key="1">
    <citation type="submission" date="2020-08" db="EMBL/GenBank/DDBJ databases">
        <title>Sequencing the genomes of 1000 actinobacteria strains.</title>
        <authorList>
            <person name="Klenk H.-P."/>
        </authorList>
    </citation>
    <scope>NUCLEOTIDE SEQUENCE [LARGE SCALE GENOMIC DNA]</scope>
    <source>
        <strain evidence="2 3">DSM 17945</strain>
    </source>
</reference>
<accession>A0A7W9JJZ8</accession>
<comment type="caution">
    <text evidence="2">The sequence shown here is derived from an EMBL/GenBank/DDBJ whole genome shotgun (WGS) entry which is preliminary data.</text>
</comment>
<dbReference type="Pfam" id="PF03235">
    <property type="entry name" value="GmrSD_N"/>
    <property type="match status" value="1"/>
</dbReference>
<dbReference type="InterPro" id="IPR004919">
    <property type="entry name" value="GmrSD_N"/>
</dbReference>
<feature type="domain" description="GmrSD restriction endonucleases N-terminal" evidence="1">
    <location>
        <begin position="57"/>
        <end position="193"/>
    </location>
</feature>